<evidence type="ECO:0000313" key="7">
    <source>
        <dbReference type="EMBL" id="GAA4249916.1"/>
    </source>
</evidence>
<dbReference type="PROSITE" id="PS50893">
    <property type="entry name" value="ABC_TRANSPORTER_2"/>
    <property type="match status" value="1"/>
</dbReference>
<accession>A0ABP8D920</accession>
<evidence type="ECO:0000256" key="1">
    <source>
        <dbReference type="ARBA" id="ARBA00004202"/>
    </source>
</evidence>
<evidence type="ECO:0000313" key="8">
    <source>
        <dbReference type="Proteomes" id="UP001500620"/>
    </source>
</evidence>
<dbReference type="SMART" id="SM00382">
    <property type="entry name" value="AAA"/>
    <property type="match status" value="1"/>
</dbReference>
<dbReference type="InterPro" id="IPR017871">
    <property type="entry name" value="ABC_transporter-like_CS"/>
</dbReference>
<keyword evidence="5" id="KW-0046">Antibiotic resistance</keyword>
<gene>
    <name evidence="7" type="ORF">GCM10022255_036020</name>
</gene>
<dbReference type="SUPFAM" id="SSF52540">
    <property type="entry name" value="P-loop containing nucleoside triphosphate hydrolases"/>
    <property type="match status" value="1"/>
</dbReference>
<organism evidence="7 8">
    <name type="scientific">Dactylosporangium darangshiense</name>
    <dbReference type="NCBI Taxonomy" id="579108"/>
    <lineage>
        <taxon>Bacteria</taxon>
        <taxon>Bacillati</taxon>
        <taxon>Actinomycetota</taxon>
        <taxon>Actinomycetes</taxon>
        <taxon>Micromonosporales</taxon>
        <taxon>Micromonosporaceae</taxon>
        <taxon>Dactylosporangium</taxon>
    </lineage>
</organism>
<keyword evidence="3" id="KW-0547">Nucleotide-binding</keyword>
<dbReference type="InterPro" id="IPR003439">
    <property type="entry name" value="ABC_transporter-like_ATP-bd"/>
</dbReference>
<keyword evidence="8" id="KW-1185">Reference proteome</keyword>
<protein>
    <submittedName>
        <fullName evidence="7">ABC transporter ATP-binding protein</fullName>
    </submittedName>
</protein>
<dbReference type="Gene3D" id="3.40.50.300">
    <property type="entry name" value="P-loop containing nucleotide triphosphate hydrolases"/>
    <property type="match status" value="1"/>
</dbReference>
<dbReference type="EMBL" id="BAABAT010000008">
    <property type="protein sequence ID" value="GAA4249916.1"/>
    <property type="molecule type" value="Genomic_DNA"/>
</dbReference>
<keyword evidence="2" id="KW-0813">Transport</keyword>
<comment type="subcellular location">
    <subcellularLocation>
        <location evidence="1">Cell membrane</location>
        <topology evidence="1">Peripheral membrane protein</topology>
    </subcellularLocation>
</comment>
<dbReference type="PROSITE" id="PS00211">
    <property type="entry name" value="ABC_TRANSPORTER_1"/>
    <property type="match status" value="1"/>
</dbReference>
<dbReference type="PANTHER" id="PTHR42711:SF17">
    <property type="entry name" value="ABC TRANSPORTER ATP-BINDING PROTEIN"/>
    <property type="match status" value="1"/>
</dbReference>
<dbReference type="PANTHER" id="PTHR42711">
    <property type="entry name" value="ABC TRANSPORTER ATP-BINDING PROTEIN"/>
    <property type="match status" value="1"/>
</dbReference>
<dbReference type="Pfam" id="PF00005">
    <property type="entry name" value="ABC_tran"/>
    <property type="match status" value="1"/>
</dbReference>
<reference evidence="8" key="1">
    <citation type="journal article" date="2019" name="Int. J. Syst. Evol. Microbiol.">
        <title>The Global Catalogue of Microorganisms (GCM) 10K type strain sequencing project: providing services to taxonomists for standard genome sequencing and annotation.</title>
        <authorList>
            <consortium name="The Broad Institute Genomics Platform"/>
            <consortium name="The Broad Institute Genome Sequencing Center for Infectious Disease"/>
            <person name="Wu L."/>
            <person name="Ma J."/>
        </authorList>
    </citation>
    <scope>NUCLEOTIDE SEQUENCE [LARGE SCALE GENOMIC DNA]</scope>
    <source>
        <strain evidence="8">JCM 17441</strain>
    </source>
</reference>
<feature type="domain" description="ABC transporter" evidence="6">
    <location>
        <begin position="6"/>
        <end position="229"/>
    </location>
</feature>
<comment type="caution">
    <text evidence="7">The sequence shown here is derived from an EMBL/GenBank/DDBJ whole genome shotgun (WGS) entry which is preliminary data.</text>
</comment>
<evidence type="ECO:0000256" key="5">
    <source>
        <dbReference type="ARBA" id="ARBA00023251"/>
    </source>
</evidence>
<dbReference type="InterPro" id="IPR003593">
    <property type="entry name" value="AAA+_ATPase"/>
</dbReference>
<evidence type="ECO:0000256" key="2">
    <source>
        <dbReference type="ARBA" id="ARBA00022448"/>
    </source>
</evidence>
<dbReference type="GO" id="GO:0005524">
    <property type="term" value="F:ATP binding"/>
    <property type="evidence" value="ECO:0007669"/>
    <property type="project" value="UniProtKB-KW"/>
</dbReference>
<dbReference type="RefSeq" id="WP_345128084.1">
    <property type="nucleotide sequence ID" value="NZ_BAABAT010000008.1"/>
</dbReference>
<evidence type="ECO:0000259" key="6">
    <source>
        <dbReference type="PROSITE" id="PS50893"/>
    </source>
</evidence>
<keyword evidence="4 7" id="KW-0067">ATP-binding</keyword>
<dbReference type="CDD" id="cd03230">
    <property type="entry name" value="ABC_DR_subfamily_A"/>
    <property type="match status" value="1"/>
</dbReference>
<dbReference type="InterPro" id="IPR027417">
    <property type="entry name" value="P-loop_NTPase"/>
</dbReference>
<proteinExistence type="predicted"/>
<name>A0ABP8D920_9ACTN</name>
<dbReference type="Proteomes" id="UP001500620">
    <property type="component" value="Unassembled WGS sequence"/>
</dbReference>
<evidence type="ECO:0000256" key="3">
    <source>
        <dbReference type="ARBA" id="ARBA00022741"/>
    </source>
</evidence>
<sequence length="297" mass="31180">MTNEAVQLTGLTKRFGEVTAVDGLDLTIRRGEVVALLGPNGAGKSTTIDMLLGLQRPDSGEVRLFGDSPTKAIARGGVGALMQSGGLLPDLTAGETVRLAAALQRNPRPVGEVLERAGVAEFAGQRVAGLSGGQQQRIRFAMALVVNPDLLVLDEPTTGMDVETRRAFWASMREETARGRTVLFATHYLEEADDYADRIVLLRAGRVIADGSGAQIKAAVSGRTIRASIPGADLASLAALPGVERAEARGETVLLHCDDSDAALRALLAATDARDIEVTSRNLEDAFIALTAAGSIQ</sequence>
<dbReference type="InterPro" id="IPR050763">
    <property type="entry name" value="ABC_transporter_ATP-binding"/>
</dbReference>
<evidence type="ECO:0000256" key="4">
    <source>
        <dbReference type="ARBA" id="ARBA00022840"/>
    </source>
</evidence>